<sequence>MEQQRRQPRPQVGGGTVSVALCSASLDGQWYSFKISASTANEQVLRINYNFLWGDVGRIVCSFCTLKTLRFACLTNNFSLLSLIGYGRSIPKFILHGQCLLVNTVVNRVIRRKKKKITIQYPMSNEQGLSVE</sequence>
<protein>
    <submittedName>
        <fullName evidence="1">Uncharacterized protein</fullName>
    </submittedName>
</protein>
<dbReference type="Proteomes" id="UP000054826">
    <property type="component" value="Unassembled WGS sequence"/>
</dbReference>
<dbReference type="AlphaFoldDB" id="A0A0V1K8L0"/>
<name>A0A0V1K8L0_TRIPS</name>
<evidence type="ECO:0000313" key="1">
    <source>
        <dbReference type="EMBL" id="KRZ43562.1"/>
    </source>
</evidence>
<dbReference type="EMBL" id="JYDV01000009">
    <property type="protein sequence ID" value="KRZ43562.1"/>
    <property type="molecule type" value="Genomic_DNA"/>
</dbReference>
<proteinExistence type="predicted"/>
<reference evidence="1 2" key="1">
    <citation type="submission" date="2015-01" db="EMBL/GenBank/DDBJ databases">
        <title>Evolution of Trichinella species and genotypes.</title>
        <authorList>
            <person name="Korhonen P.K."/>
            <person name="Edoardo P."/>
            <person name="Giuseppe L.R."/>
            <person name="Gasser R.B."/>
        </authorList>
    </citation>
    <scope>NUCLEOTIDE SEQUENCE [LARGE SCALE GENOMIC DNA]</scope>
    <source>
        <strain evidence="1">ISS176</strain>
    </source>
</reference>
<evidence type="ECO:0000313" key="2">
    <source>
        <dbReference type="Proteomes" id="UP000054826"/>
    </source>
</evidence>
<organism evidence="1 2">
    <name type="scientific">Trichinella pseudospiralis</name>
    <name type="common">Parasitic roundworm</name>
    <dbReference type="NCBI Taxonomy" id="6337"/>
    <lineage>
        <taxon>Eukaryota</taxon>
        <taxon>Metazoa</taxon>
        <taxon>Ecdysozoa</taxon>
        <taxon>Nematoda</taxon>
        <taxon>Enoplea</taxon>
        <taxon>Dorylaimia</taxon>
        <taxon>Trichinellida</taxon>
        <taxon>Trichinellidae</taxon>
        <taxon>Trichinella</taxon>
    </lineage>
</organism>
<comment type="caution">
    <text evidence="1">The sequence shown here is derived from an EMBL/GenBank/DDBJ whole genome shotgun (WGS) entry which is preliminary data.</text>
</comment>
<accession>A0A0V1K8L0</accession>
<gene>
    <name evidence="1" type="ORF">T4C_1538</name>
</gene>